<feature type="domain" description="AMP-binding enzyme C-terminal" evidence="6">
    <location>
        <begin position="430"/>
        <end position="507"/>
    </location>
</feature>
<dbReference type="PANTHER" id="PTHR43605">
    <property type="entry name" value="ACYL-COENZYME A SYNTHETASE"/>
    <property type="match status" value="1"/>
</dbReference>
<keyword evidence="3" id="KW-0547">Nucleotide-binding</keyword>
<name>A0A9W6P7H0_9ACTN</name>
<dbReference type="InterPro" id="IPR025110">
    <property type="entry name" value="AMP-bd_C"/>
</dbReference>
<sequence length="518" mass="54598">MADPAQQVRDWLAAYPHAAPAHLLCDRHDPDRTALVQVDADLSARTLTYGQLRERSQALAAGLTGLGVTAATPVATLMDRGIDFAVTALAVWRLGATLVPLTTALAPSAISLRLDWAKAHIVVCEDTHLAKLPAAPAATVVTTAGRAAPGRHTLDQLHLPGPYPEAAATGAPLALLYTSGSAGPPRAVSVPQRALVGLHSHHRYGLDVGDDDVYWCTGDPGQADGLYHALIAPLLAGHAPLHLRAGFDPELTLDVMEVFGVTVFVATPTVYRALRSTTKTLPPEIVVRSLASTGETPHADVTQWALNTFGIPISDHYGRPETGVVATSTGTEPALSALPGFDLRVLQPGSDEPAPAGEFGRVALHTTSPALWFDGYPHDPTASARRFSPDHRWYLTGDTGTTTGHGRVVLSTRDDGVITTRGYRVGPYDVETALLSHPDVEEAAVYGVPDATHGALVAANIVLMPHAGPSEELVEDLQALVATTLAAHAAPQRVMFVAQLPKTASGKLRRNRLSSPST</sequence>
<comment type="caution">
    <text evidence="7">The sequence shown here is derived from an EMBL/GenBank/DDBJ whole genome shotgun (WGS) entry which is preliminary data.</text>
</comment>
<keyword evidence="8" id="KW-1185">Reference proteome</keyword>
<keyword evidence="4" id="KW-0067">ATP-binding</keyword>
<organism evidence="7 8">
    <name type="scientific">Nocardiopsis ansamitocini</name>
    <dbReference type="NCBI Taxonomy" id="1670832"/>
    <lineage>
        <taxon>Bacteria</taxon>
        <taxon>Bacillati</taxon>
        <taxon>Actinomycetota</taxon>
        <taxon>Actinomycetes</taxon>
        <taxon>Streptosporangiales</taxon>
        <taxon>Nocardiopsidaceae</taxon>
        <taxon>Nocardiopsis</taxon>
    </lineage>
</organism>
<dbReference type="AlphaFoldDB" id="A0A9W6P7H0"/>
<evidence type="ECO:0000256" key="4">
    <source>
        <dbReference type="ARBA" id="ARBA00022840"/>
    </source>
</evidence>
<accession>A0A9W6P7H0</accession>
<dbReference type="GO" id="GO:0004321">
    <property type="term" value="F:fatty-acyl-CoA synthase activity"/>
    <property type="evidence" value="ECO:0007669"/>
    <property type="project" value="TreeGrafter"/>
</dbReference>
<dbReference type="InterPro" id="IPR051087">
    <property type="entry name" value="Mitochondrial_ACSM"/>
</dbReference>
<dbReference type="PANTHER" id="PTHR43605:SF10">
    <property type="entry name" value="ACYL-COA SYNTHETASE MEDIUM CHAIN FAMILY MEMBER 3"/>
    <property type="match status" value="1"/>
</dbReference>
<dbReference type="InterPro" id="IPR042099">
    <property type="entry name" value="ANL_N_sf"/>
</dbReference>
<gene>
    <name evidence="7" type="ORF">Nans01_28130</name>
</gene>
<evidence type="ECO:0000313" key="7">
    <source>
        <dbReference type="EMBL" id="GLU48462.1"/>
    </source>
</evidence>
<evidence type="ECO:0000256" key="3">
    <source>
        <dbReference type="ARBA" id="ARBA00022741"/>
    </source>
</evidence>
<keyword evidence="2" id="KW-0436">Ligase</keyword>
<dbReference type="Pfam" id="PF13193">
    <property type="entry name" value="AMP-binding_C"/>
    <property type="match status" value="1"/>
</dbReference>
<protein>
    <submittedName>
        <fullName evidence="7">AMP-dependent synthetase</fullName>
    </submittedName>
</protein>
<dbReference type="Gene3D" id="3.30.300.30">
    <property type="match status" value="1"/>
</dbReference>
<feature type="domain" description="AMP-dependent synthetase/ligase" evidence="5">
    <location>
        <begin position="28"/>
        <end position="366"/>
    </location>
</feature>
<dbReference type="InterPro" id="IPR000873">
    <property type="entry name" value="AMP-dep_synth/lig_dom"/>
</dbReference>
<evidence type="ECO:0000256" key="2">
    <source>
        <dbReference type="ARBA" id="ARBA00022598"/>
    </source>
</evidence>
<evidence type="ECO:0000256" key="1">
    <source>
        <dbReference type="ARBA" id="ARBA00006432"/>
    </source>
</evidence>
<evidence type="ECO:0000313" key="8">
    <source>
        <dbReference type="Proteomes" id="UP001165092"/>
    </source>
</evidence>
<dbReference type="GO" id="GO:0015645">
    <property type="term" value="F:fatty acid ligase activity"/>
    <property type="evidence" value="ECO:0007669"/>
    <property type="project" value="TreeGrafter"/>
</dbReference>
<dbReference type="GO" id="GO:0016405">
    <property type="term" value="F:CoA-ligase activity"/>
    <property type="evidence" value="ECO:0007669"/>
    <property type="project" value="UniProtKB-ARBA"/>
</dbReference>
<dbReference type="EMBL" id="BSQG01000004">
    <property type="protein sequence ID" value="GLU48462.1"/>
    <property type="molecule type" value="Genomic_DNA"/>
</dbReference>
<dbReference type="Pfam" id="PF00501">
    <property type="entry name" value="AMP-binding"/>
    <property type="match status" value="1"/>
</dbReference>
<evidence type="ECO:0000259" key="6">
    <source>
        <dbReference type="Pfam" id="PF13193"/>
    </source>
</evidence>
<dbReference type="InterPro" id="IPR045851">
    <property type="entry name" value="AMP-bd_C_sf"/>
</dbReference>
<dbReference type="Gene3D" id="3.40.50.12780">
    <property type="entry name" value="N-terminal domain of ligase-like"/>
    <property type="match status" value="1"/>
</dbReference>
<dbReference type="GO" id="GO:0005524">
    <property type="term" value="F:ATP binding"/>
    <property type="evidence" value="ECO:0007669"/>
    <property type="project" value="UniProtKB-KW"/>
</dbReference>
<evidence type="ECO:0000259" key="5">
    <source>
        <dbReference type="Pfam" id="PF00501"/>
    </source>
</evidence>
<dbReference type="RefSeq" id="WP_285759939.1">
    <property type="nucleotide sequence ID" value="NZ_BSQG01000004.1"/>
</dbReference>
<dbReference type="GO" id="GO:0006633">
    <property type="term" value="P:fatty acid biosynthetic process"/>
    <property type="evidence" value="ECO:0007669"/>
    <property type="project" value="TreeGrafter"/>
</dbReference>
<reference evidence="7" key="1">
    <citation type="submission" date="2023-02" db="EMBL/GenBank/DDBJ databases">
        <title>Nocardiopsis ansamitocini NBRC 112285.</title>
        <authorList>
            <person name="Ichikawa N."/>
            <person name="Sato H."/>
            <person name="Tonouchi N."/>
        </authorList>
    </citation>
    <scope>NUCLEOTIDE SEQUENCE</scope>
    <source>
        <strain evidence="7">NBRC 112285</strain>
    </source>
</reference>
<dbReference type="SUPFAM" id="SSF56801">
    <property type="entry name" value="Acetyl-CoA synthetase-like"/>
    <property type="match status" value="1"/>
</dbReference>
<dbReference type="Proteomes" id="UP001165092">
    <property type="component" value="Unassembled WGS sequence"/>
</dbReference>
<comment type="similarity">
    <text evidence="1">Belongs to the ATP-dependent AMP-binding enzyme family.</text>
</comment>
<proteinExistence type="inferred from homology"/>
<dbReference type="GO" id="GO:0006637">
    <property type="term" value="P:acyl-CoA metabolic process"/>
    <property type="evidence" value="ECO:0007669"/>
    <property type="project" value="TreeGrafter"/>
</dbReference>